<gene>
    <name evidence="1" type="ORF">MM415B01331_0002</name>
</gene>
<dbReference type="AlphaFoldDB" id="A0A6M3IRU3"/>
<organism evidence="1">
    <name type="scientific">viral metagenome</name>
    <dbReference type="NCBI Taxonomy" id="1070528"/>
    <lineage>
        <taxon>unclassified sequences</taxon>
        <taxon>metagenomes</taxon>
        <taxon>organismal metagenomes</taxon>
    </lineage>
</organism>
<name>A0A6M3IRU3_9ZZZZ</name>
<sequence>MARISKQDFEGWLMNPVTEEFRKMLKENLDKLAYGSMNNGAARDQIGTAINIGKFMATMDYYNMNYEFLTGEER</sequence>
<accession>A0A6M3IRU3</accession>
<proteinExistence type="predicted"/>
<dbReference type="EMBL" id="MT141358">
    <property type="protein sequence ID" value="QJA59172.1"/>
    <property type="molecule type" value="Genomic_DNA"/>
</dbReference>
<reference evidence="1" key="1">
    <citation type="submission" date="2020-03" db="EMBL/GenBank/DDBJ databases">
        <title>The deep terrestrial virosphere.</title>
        <authorList>
            <person name="Holmfeldt K."/>
            <person name="Nilsson E."/>
            <person name="Simone D."/>
            <person name="Lopez-Fernandez M."/>
            <person name="Wu X."/>
            <person name="de Brujin I."/>
            <person name="Lundin D."/>
            <person name="Andersson A."/>
            <person name="Bertilsson S."/>
            <person name="Dopson M."/>
        </authorList>
    </citation>
    <scope>NUCLEOTIDE SEQUENCE</scope>
    <source>
        <strain evidence="1">MM415B01331</strain>
    </source>
</reference>
<evidence type="ECO:0000313" key="1">
    <source>
        <dbReference type="EMBL" id="QJA59172.1"/>
    </source>
</evidence>
<protein>
    <submittedName>
        <fullName evidence="1">Uncharacterized protein</fullName>
    </submittedName>
</protein>